<dbReference type="SUPFAM" id="SSF103473">
    <property type="entry name" value="MFS general substrate transporter"/>
    <property type="match status" value="1"/>
</dbReference>
<dbReference type="PANTHER" id="PTHR21576">
    <property type="entry name" value="UNCHARACTERIZED NODULIN-LIKE PROTEIN"/>
    <property type="match status" value="1"/>
</dbReference>
<evidence type="ECO:0008006" key="10">
    <source>
        <dbReference type="Google" id="ProtNLM"/>
    </source>
</evidence>
<keyword evidence="9" id="KW-1185">Reference proteome</keyword>
<protein>
    <recommendedName>
        <fullName evidence="10">Nodulin-like domain-containing protein</fullName>
    </recommendedName>
</protein>
<feature type="domain" description="NFD4 C-terminal" evidence="7">
    <location>
        <begin position="333"/>
        <end position="554"/>
    </location>
</feature>
<feature type="transmembrane region" description="Helical" evidence="5">
    <location>
        <begin position="480"/>
        <end position="499"/>
    </location>
</feature>
<evidence type="ECO:0000256" key="1">
    <source>
        <dbReference type="ARBA" id="ARBA00004141"/>
    </source>
</evidence>
<comment type="caution">
    <text evidence="8">The sequence shown here is derived from an EMBL/GenBank/DDBJ whole genome shotgun (WGS) entry which is preliminary data.</text>
</comment>
<gene>
    <name evidence="8" type="ORF">QN277_024775</name>
</gene>
<dbReference type="AlphaFoldDB" id="A0AAE1KA19"/>
<evidence type="ECO:0000313" key="8">
    <source>
        <dbReference type="EMBL" id="KAK4268070.1"/>
    </source>
</evidence>
<keyword evidence="4 5" id="KW-0472">Membrane</keyword>
<feature type="transmembrane region" description="Helical" evidence="5">
    <location>
        <begin position="386"/>
        <end position="406"/>
    </location>
</feature>
<dbReference type="GO" id="GO:0016020">
    <property type="term" value="C:membrane"/>
    <property type="evidence" value="ECO:0007669"/>
    <property type="project" value="UniProtKB-SubCell"/>
</dbReference>
<proteinExistence type="predicted"/>
<reference evidence="8" key="1">
    <citation type="submission" date="2023-10" db="EMBL/GenBank/DDBJ databases">
        <title>Chromosome-level genome of the transformable northern wattle, Acacia crassicarpa.</title>
        <authorList>
            <person name="Massaro I."/>
            <person name="Sinha N.R."/>
            <person name="Poethig S."/>
            <person name="Leichty A.R."/>
        </authorList>
    </citation>
    <scope>NUCLEOTIDE SEQUENCE</scope>
    <source>
        <strain evidence="8">Acra3RX</strain>
        <tissue evidence="8">Leaf</tissue>
    </source>
</reference>
<feature type="transmembrane region" description="Helical" evidence="5">
    <location>
        <begin position="101"/>
        <end position="127"/>
    </location>
</feature>
<dbReference type="Pfam" id="PF23262">
    <property type="entry name" value="NFD4_C"/>
    <property type="match status" value="1"/>
</dbReference>
<dbReference type="Proteomes" id="UP001293593">
    <property type="component" value="Unassembled WGS sequence"/>
</dbReference>
<feature type="domain" description="Nodulin-like" evidence="6">
    <location>
        <begin position="7"/>
        <end position="256"/>
    </location>
</feature>
<dbReference type="Gene3D" id="1.20.1250.20">
    <property type="entry name" value="MFS general substrate transporter like domains"/>
    <property type="match status" value="1"/>
</dbReference>
<dbReference type="InterPro" id="IPR036259">
    <property type="entry name" value="MFS_trans_sf"/>
</dbReference>
<evidence type="ECO:0000313" key="9">
    <source>
        <dbReference type="Proteomes" id="UP001293593"/>
    </source>
</evidence>
<feature type="transmembrane region" description="Helical" evidence="5">
    <location>
        <begin position="210"/>
        <end position="228"/>
    </location>
</feature>
<feature type="transmembrane region" description="Helical" evidence="5">
    <location>
        <begin position="348"/>
        <end position="366"/>
    </location>
</feature>
<feature type="transmembrane region" description="Helical" evidence="5">
    <location>
        <begin position="418"/>
        <end position="436"/>
    </location>
</feature>
<organism evidence="8 9">
    <name type="scientific">Acacia crassicarpa</name>
    <name type="common">northern wattle</name>
    <dbReference type="NCBI Taxonomy" id="499986"/>
    <lineage>
        <taxon>Eukaryota</taxon>
        <taxon>Viridiplantae</taxon>
        <taxon>Streptophyta</taxon>
        <taxon>Embryophyta</taxon>
        <taxon>Tracheophyta</taxon>
        <taxon>Spermatophyta</taxon>
        <taxon>Magnoliopsida</taxon>
        <taxon>eudicotyledons</taxon>
        <taxon>Gunneridae</taxon>
        <taxon>Pentapetalae</taxon>
        <taxon>rosids</taxon>
        <taxon>fabids</taxon>
        <taxon>Fabales</taxon>
        <taxon>Fabaceae</taxon>
        <taxon>Caesalpinioideae</taxon>
        <taxon>mimosoid clade</taxon>
        <taxon>Acacieae</taxon>
        <taxon>Acacia</taxon>
    </lineage>
</organism>
<feature type="transmembrane region" description="Helical" evidence="5">
    <location>
        <begin position="134"/>
        <end position="155"/>
    </location>
</feature>
<evidence type="ECO:0000259" key="6">
    <source>
        <dbReference type="Pfam" id="PF06813"/>
    </source>
</evidence>
<accession>A0AAE1KA19</accession>
<feature type="transmembrane region" description="Helical" evidence="5">
    <location>
        <begin position="530"/>
        <end position="549"/>
    </location>
</feature>
<evidence type="ECO:0000256" key="4">
    <source>
        <dbReference type="ARBA" id="ARBA00023136"/>
    </source>
</evidence>
<feature type="transmembrane region" description="Helical" evidence="5">
    <location>
        <begin position="57"/>
        <end position="81"/>
    </location>
</feature>
<name>A0AAE1KA19_9FABA</name>
<sequence>MGEESRKWILLVASIWIQAFTGTNFDFSSYSSDLKSSLDITQLQLNYLAVASDMGKLFGWCSGFCLLYLPLWIVTFISAFLGVVGYGLQWLLIQKIISLPYVLIFLSCLVAGCSICWFNTVCYVLCIKNFTSSIPLALSLSISFNGVTAALYAFLVNSINSSDDTLYLLLNALVPLLISCVALVPITILLQQPAHPLHPSTSTRRLDFPVFIGLYILSLITGLYLLVLDDISTSTTWSRIILVGAIFLLVLPLFIPRIVYARDHWTHCFISSSLFYVTESDDEEEEIDKGLICGHEEEEVESTGNGSSGAILMREKKCGFLKEMMERDKMRVICEEHSARLLLRRWDFWLYYVAYLCGATTGLIYSNNLGQITESLGLSSETSSMVSLYSICSFFGRLLAAGPDFLREWNIRFPRTGWYTVAMVPTPIAFTLLAASKSEACLRISTGMLGLSSGFVFSEAVSITSELFGPNSAPVNHNILITNIPIGSCLFSLIAALVYDSNTDAEPLEHTSWLLRVSTCTGSKCYMQTFIWWGCISMVGVVSSFLLFLRTRMAYDNFE</sequence>
<feature type="transmembrane region" description="Helical" evidence="5">
    <location>
        <begin position="240"/>
        <end position="260"/>
    </location>
</feature>
<dbReference type="InterPro" id="IPR010658">
    <property type="entry name" value="Nodulin-like"/>
</dbReference>
<evidence type="ECO:0000256" key="2">
    <source>
        <dbReference type="ARBA" id="ARBA00022692"/>
    </source>
</evidence>
<feature type="transmembrane region" description="Helical" evidence="5">
    <location>
        <begin position="167"/>
        <end position="190"/>
    </location>
</feature>
<evidence type="ECO:0000256" key="5">
    <source>
        <dbReference type="SAM" id="Phobius"/>
    </source>
</evidence>
<dbReference type="EMBL" id="JAWXYG010000007">
    <property type="protein sequence ID" value="KAK4268070.1"/>
    <property type="molecule type" value="Genomic_DNA"/>
</dbReference>
<dbReference type="PANTHER" id="PTHR21576:SF134">
    <property type="entry name" value="NODULIN-LIKE DOMAIN-CONTAINING PROTEIN"/>
    <property type="match status" value="1"/>
</dbReference>
<evidence type="ECO:0000256" key="3">
    <source>
        <dbReference type="ARBA" id="ARBA00022989"/>
    </source>
</evidence>
<evidence type="ECO:0000259" key="7">
    <source>
        <dbReference type="Pfam" id="PF23262"/>
    </source>
</evidence>
<dbReference type="InterPro" id="IPR056555">
    <property type="entry name" value="NFD4_C"/>
</dbReference>
<keyword evidence="2 5" id="KW-0812">Transmembrane</keyword>
<keyword evidence="3 5" id="KW-1133">Transmembrane helix</keyword>
<comment type="subcellular location">
    <subcellularLocation>
        <location evidence="1">Membrane</location>
        <topology evidence="1">Multi-pass membrane protein</topology>
    </subcellularLocation>
</comment>
<dbReference type="Pfam" id="PF06813">
    <property type="entry name" value="Nodulin-like"/>
    <property type="match status" value="1"/>
</dbReference>